<feature type="region of interest" description="Disordered" evidence="1">
    <location>
        <begin position="168"/>
        <end position="209"/>
    </location>
</feature>
<dbReference type="Proteomes" id="UP001212152">
    <property type="component" value="Unassembled WGS sequence"/>
</dbReference>
<evidence type="ECO:0000313" key="2">
    <source>
        <dbReference type="EMBL" id="KAJ3176737.1"/>
    </source>
</evidence>
<proteinExistence type="predicted"/>
<sequence>MFDALSEGVISTGAAEEPVLASKLRKRKEKGSKTQGKRADKCWRLANGLEVGWQEASKNDAVSDPDKYEEDILKTLKGCKDMADRVRERCGRNVEVFGFVTSKDDATIFSVVRLPSGACIAKTLVTLHAYARSYATFCNWLQTVRISLCVLRCFDKLSQPLLKPKFVSDSDDSDVSGGSYGGLPTMPTPVKPKSANKGPEKREKKRRLK</sequence>
<organism evidence="2 3">
    <name type="scientific">Geranomyces variabilis</name>
    <dbReference type="NCBI Taxonomy" id="109894"/>
    <lineage>
        <taxon>Eukaryota</taxon>
        <taxon>Fungi</taxon>
        <taxon>Fungi incertae sedis</taxon>
        <taxon>Chytridiomycota</taxon>
        <taxon>Chytridiomycota incertae sedis</taxon>
        <taxon>Chytridiomycetes</taxon>
        <taxon>Spizellomycetales</taxon>
        <taxon>Powellomycetaceae</taxon>
        <taxon>Geranomyces</taxon>
    </lineage>
</organism>
<evidence type="ECO:0000256" key="1">
    <source>
        <dbReference type="SAM" id="MobiDB-lite"/>
    </source>
</evidence>
<keyword evidence="3" id="KW-1185">Reference proteome</keyword>
<reference evidence="2" key="1">
    <citation type="submission" date="2020-05" db="EMBL/GenBank/DDBJ databases">
        <title>Phylogenomic resolution of chytrid fungi.</title>
        <authorList>
            <person name="Stajich J.E."/>
            <person name="Amses K."/>
            <person name="Simmons R."/>
            <person name="Seto K."/>
            <person name="Myers J."/>
            <person name="Bonds A."/>
            <person name="Quandt C.A."/>
            <person name="Barry K."/>
            <person name="Liu P."/>
            <person name="Grigoriev I."/>
            <person name="Longcore J.E."/>
            <person name="James T.Y."/>
        </authorList>
    </citation>
    <scope>NUCLEOTIDE SEQUENCE</scope>
    <source>
        <strain evidence="2">JEL0379</strain>
    </source>
</reference>
<protein>
    <submittedName>
        <fullName evidence="2">Uncharacterized protein</fullName>
    </submittedName>
</protein>
<accession>A0AAD5TJ71</accession>
<gene>
    <name evidence="2" type="ORF">HDU87_004876</name>
</gene>
<evidence type="ECO:0000313" key="3">
    <source>
        <dbReference type="Proteomes" id="UP001212152"/>
    </source>
</evidence>
<dbReference type="AlphaFoldDB" id="A0AAD5TJ71"/>
<dbReference type="EMBL" id="JADGJQ010000038">
    <property type="protein sequence ID" value="KAJ3176737.1"/>
    <property type="molecule type" value="Genomic_DNA"/>
</dbReference>
<name>A0AAD5TJ71_9FUNG</name>
<comment type="caution">
    <text evidence="2">The sequence shown here is derived from an EMBL/GenBank/DDBJ whole genome shotgun (WGS) entry which is preliminary data.</text>
</comment>